<dbReference type="Gene3D" id="1.10.10.750">
    <property type="entry name" value="Ypt/Rab-GAP domain of gyp1p, domain 1"/>
    <property type="match status" value="1"/>
</dbReference>
<dbReference type="SUPFAM" id="SSF47923">
    <property type="entry name" value="Ypt/Rab-GAP domain of gyp1p"/>
    <property type="match status" value="2"/>
</dbReference>
<dbReference type="GO" id="GO:0031267">
    <property type="term" value="F:small GTPase binding"/>
    <property type="evidence" value="ECO:0007669"/>
    <property type="project" value="TreeGrafter"/>
</dbReference>
<dbReference type="GO" id="GO:0005096">
    <property type="term" value="F:GTPase activator activity"/>
    <property type="evidence" value="ECO:0007669"/>
    <property type="project" value="UniProtKB-ARBA"/>
</dbReference>
<dbReference type="PANTHER" id="PTHR47219">
    <property type="entry name" value="RAB GTPASE-ACTIVATING PROTEIN 1-LIKE"/>
    <property type="match status" value="1"/>
</dbReference>
<evidence type="ECO:0000259" key="5">
    <source>
        <dbReference type="PROSITE" id="PS50086"/>
    </source>
</evidence>
<evidence type="ECO:0000256" key="4">
    <source>
        <dbReference type="SAM" id="MobiDB-lite"/>
    </source>
</evidence>
<evidence type="ECO:0000256" key="3">
    <source>
        <dbReference type="SAM" id="Coils"/>
    </source>
</evidence>
<evidence type="ECO:0000313" key="6">
    <source>
        <dbReference type="EMBL" id="EHH59137.1"/>
    </source>
</evidence>
<dbReference type="FunFam" id="1.10.472.80:FF:000002">
    <property type="entry name" value="Ecotropic viral integration site 5"/>
    <property type="match status" value="1"/>
</dbReference>
<dbReference type="Pfam" id="PF00566">
    <property type="entry name" value="RabGAP-TBC"/>
    <property type="match status" value="1"/>
</dbReference>
<dbReference type="InterPro" id="IPR050302">
    <property type="entry name" value="Rab_GAP_TBC_domain"/>
</dbReference>
<dbReference type="FunFam" id="1.10.8.270:FF:000003">
    <property type="entry name" value="Ecotropic viral integration site 5"/>
    <property type="match status" value="1"/>
</dbReference>
<dbReference type="Gene3D" id="1.10.472.80">
    <property type="entry name" value="Ypt/Rab-GAP domain of gyp1p, domain 3"/>
    <property type="match status" value="1"/>
</dbReference>
<feature type="domain" description="Rab-GAP TBC" evidence="5">
    <location>
        <begin position="52"/>
        <end position="237"/>
    </location>
</feature>
<dbReference type="PANTHER" id="PTHR47219:SF12">
    <property type="entry name" value="ECOTROPIC VIRAL INTEGRATION SITE 5 LIKE"/>
    <property type="match status" value="1"/>
</dbReference>
<feature type="non-terminal residue" evidence="6">
    <location>
        <position position="529"/>
    </location>
</feature>
<dbReference type="Proteomes" id="UP000009130">
    <property type="component" value="Chromosome 19"/>
</dbReference>
<dbReference type="eggNOG" id="KOG4436">
    <property type="taxonomic scope" value="Eukaryota"/>
</dbReference>
<proteinExistence type="predicted"/>
<protein>
    <recommendedName>
        <fullName evidence="5">Rab-GAP TBC domain-containing protein</fullName>
    </recommendedName>
</protein>
<accession>G7PYW9</accession>
<keyword evidence="1" id="KW-0597">Phosphoprotein</keyword>
<evidence type="ECO:0000256" key="1">
    <source>
        <dbReference type="ARBA" id="ARBA00022553"/>
    </source>
</evidence>
<dbReference type="AlphaFoldDB" id="G7PYW9"/>
<gene>
    <name evidence="6" type="ORF">EGM_09182</name>
</gene>
<evidence type="ECO:0000256" key="2">
    <source>
        <dbReference type="ARBA" id="ARBA00023054"/>
    </source>
</evidence>
<dbReference type="Gene3D" id="1.10.8.270">
    <property type="entry name" value="putative rabgap domain of human tbc1 domain family member 14 like domains"/>
    <property type="match status" value="1"/>
</dbReference>
<dbReference type="InterPro" id="IPR035969">
    <property type="entry name" value="Rab-GAP_TBC_sf"/>
</dbReference>
<reference evidence="6" key="1">
    <citation type="journal article" date="2011" name="Nat. Biotechnol.">
        <title>Genome sequencing and comparison of two nonhuman primate animal models, the cynomolgus and Chinese rhesus macaques.</title>
        <authorList>
            <person name="Yan G."/>
            <person name="Zhang G."/>
            <person name="Fang X."/>
            <person name="Zhang Y."/>
            <person name="Li C."/>
            <person name="Ling F."/>
            <person name="Cooper D.N."/>
            <person name="Li Q."/>
            <person name="Li Y."/>
            <person name="van Gool A.J."/>
            <person name="Du H."/>
            <person name="Chen J."/>
            <person name="Chen R."/>
            <person name="Zhang P."/>
            <person name="Huang Z."/>
            <person name="Thompson J.R."/>
            <person name="Meng Y."/>
            <person name="Bai Y."/>
            <person name="Wang J."/>
            <person name="Zhuo M."/>
            <person name="Wang T."/>
            <person name="Huang Y."/>
            <person name="Wei L."/>
            <person name="Li J."/>
            <person name="Wang Z."/>
            <person name="Hu H."/>
            <person name="Yang P."/>
            <person name="Le L."/>
            <person name="Stenson P.D."/>
            <person name="Li B."/>
            <person name="Liu X."/>
            <person name="Ball E.V."/>
            <person name="An N."/>
            <person name="Huang Q."/>
            <person name="Zhang Y."/>
            <person name="Fan W."/>
            <person name="Zhang X."/>
            <person name="Li Y."/>
            <person name="Wang W."/>
            <person name="Katze M.G."/>
            <person name="Su B."/>
            <person name="Nielsen R."/>
            <person name="Yang H."/>
            <person name="Wang J."/>
            <person name="Wang X."/>
            <person name="Wang J."/>
        </authorList>
    </citation>
    <scope>NUCLEOTIDE SEQUENCE [LARGE SCALE GENOMIC DNA]</scope>
    <source>
        <strain evidence="6">CE-4</strain>
    </source>
</reference>
<sequence length="529" mass="61166">MASPTLSPDSSSQEALSAPTCSPTSDSENLSPDELELLAKLEEQNRELIRKGIPHHFRAIVWQLLCSATDMPVKNQYSELLKMSSPCEKLIRRDIARTYPEHEFFKGQDSLGQEVLFNVMKAYSLVDREVGYCQGSAFIVGLLLMQMPEEEAFCVFVRLMQEYRLRELFKPSMAELGLCIYQFEYMLQEQLPDLNTHFRSQSFHTSMYASSWFLTLFLTTFPLPVATRVFDIFMYEGLEIVFRVGLALLQVNQAELMQLDMEGMSQYFQRVIPHQFDSCPDKLVLKAYQVKYNPKKMKRLEKEYAAMKSKEMEEQIEIKRLRTENRLLKQRIETLEKGQVTRAQEAEENYVIKRELAVVRQQCSSAAEDLQKAQSTIRQLQEQQENPRLTEDFVGHLLPGPHHQPRAGLRSRLPPLHREVCLQDTLLDPQGRNSSLPDENNVAQLQEELKALKVREGQAVASTRELKLQLQELSDTWQAHLARGGRWKESPRKLVVGELQDELMSVRLREAQALAEGRELRQRVVELET</sequence>
<feature type="region of interest" description="Disordered" evidence="4">
    <location>
        <begin position="1"/>
        <end position="30"/>
    </location>
</feature>
<dbReference type="PROSITE" id="PS50086">
    <property type="entry name" value="TBC_RABGAP"/>
    <property type="match status" value="1"/>
</dbReference>
<dbReference type="SMART" id="SM00164">
    <property type="entry name" value="TBC"/>
    <property type="match status" value="1"/>
</dbReference>
<name>G7PYW9_MACFA</name>
<keyword evidence="2 3" id="KW-0175">Coiled coil</keyword>
<organism>
    <name type="scientific">Macaca fascicularis</name>
    <name type="common">Crab-eating macaque</name>
    <name type="synonym">Cynomolgus monkey</name>
    <dbReference type="NCBI Taxonomy" id="9541"/>
    <lineage>
        <taxon>Eukaryota</taxon>
        <taxon>Metazoa</taxon>
        <taxon>Chordata</taxon>
        <taxon>Craniata</taxon>
        <taxon>Vertebrata</taxon>
        <taxon>Euteleostomi</taxon>
        <taxon>Mammalia</taxon>
        <taxon>Eutheria</taxon>
        <taxon>Euarchontoglires</taxon>
        <taxon>Primates</taxon>
        <taxon>Haplorrhini</taxon>
        <taxon>Catarrhini</taxon>
        <taxon>Cercopithecidae</taxon>
        <taxon>Cercopithecinae</taxon>
        <taxon>Macaca</taxon>
    </lineage>
</organism>
<feature type="coiled-coil region" evidence="3">
    <location>
        <begin position="297"/>
        <end position="338"/>
    </location>
</feature>
<dbReference type="EMBL" id="CM001294">
    <property type="protein sequence ID" value="EHH59137.1"/>
    <property type="molecule type" value="Genomic_DNA"/>
</dbReference>
<dbReference type="InterPro" id="IPR000195">
    <property type="entry name" value="Rab-GAP-TBC_dom"/>
</dbReference>